<dbReference type="Pfam" id="PF00535">
    <property type="entry name" value="Glycos_transf_2"/>
    <property type="match status" value="1"/>
</dbReference>
<dbReference type="EMBL" id="JNHN01000179">
    <property type="protein sequence ID" value="KDS48936.1"/>
    <property type="molecule type" value="Genomic_DNA"/>
</dbReference>
<evidence type="ECO:0000313" key="3">
    <source>
        <dbReference type="Proteomes" id="UP000028013"/>
    </source>
</evidence>
<dbReference type="Proteomes" id="UP000028013">
    <property type="component" value="Unassembled WGS sequence"/>
</dbReference>
<dbReference type="PANTHER" id="PTHR22916:SF3">
    <property type="entry name" value="UDP-GLCNAC:BETAGAL BETA-1,3-N-ACETYLGLUCOSAMINYLTRANSFERASE-LIKE PROTEIN 1"/>
    <property type="match status" value="1"/>
</dbReference>
<keyword evidence="2" id="KW-0808">Transferase</keyword>
<dbReference type="SUPFAM" id="SSF53448">
    <property type="entry name" value="Nucleotide-diphospho-sugar transferases"/>
    <property type="match status" value="1"/>
</dbReference>
<evidence type="ECO:0000259" key="1">
    <source>
        <dbReference type="Pfam" id="PF00535"/>
    </source>
</evidence>
<name>A0A078RW62_BACUN</name>
<dbReference type="CDD" id="cd00761">
    <property type="entry name" value="Glyco_tranf_GTA_type"/>
    <property type="match status" value="1"/>
</dbReference>
<dbReference type="Gene3D" id="3.90.550.10">
    <property type="entry name" value="Spore Coat Polysaccharide Biosynthesis Protein SpsA, Chain A"/>
    <property type="match status" value="1"/>
</dbReference>
<evidence type="ECO:0000313" key="2">
    <source>
        <dbReference type="EMBL" id="KDS48936.1"/>
    </source>
</evidence>
<dbReference type="PANTHER" id="PTHR22916">
    <property type="entry name" value="GLYCOSYLTRANSFERASE"/>
    <property type="match status" value="1"/>
</dbReference>
<gene>
    <name evidence="2" type="ORF">M094_2627</name>
</gene>
<dbReference type="AlphaFoldDB" id="A0A078RW62"/>
<reference evidence="2 3" key="1">
    <citation type="submission" date="2014-04" db="EMBL/GenBank/DDBJ databases">
        <authorList>
            <person name="Sears C."/>
            <person name="Carroll K."/>
            <person name="Sack B.R."/>
            <person name="Qadri F."/>
            <person name="Myers L.L."/>
            <person name="Chung G.-T."/>
            <person name="Escheverria P."/>
            <person name="Fraser C.M."/>
            <person name="Sadzewicz L."/>
            <person name="Shefchek K.A."/>
            <person name="Tallon L."/>
            <person name="Das S.P."/>
            <person name="Daugherty S."/>
            <person name="Mongodin E.F."/>
        </authorList>
    </citation>
    <scope>NUCLEOTIDE SEQUENCE [LARGE SCALE GENOMIC DNA]</scope>
    <source>
        <strain evidence="2 3">3978 T3 ii</strain>
    </source>
</reference>
<dbReference type="InterPro" id="IPR001173">
    <property type="entry name" value="Glyco_trans_2-like"/>
</dbReference>
<sequence length="313" mass="36134">MKEVLTTSVTIPFEYTYTIIIPHKNIPLLLQRCLDSVPLRNDVQIIVVDDGSSSNVVDFTNFPGTDRENVEIIFTKDGKGAGYARNCGLLQAKGKWLLFADADDFFLPDFLKTLDRYCSTDYDLITFRATSVESDTLTSVHSRQSEFLGFDVAENIDVEKLKYKNDVPWAKMISGALVRKYSLQFDEIPAGNDIMFSFYLDYYAQHVTVCSDAIYCATIRKDSLQYGVVLDNLLARVRVVCRCNSFLRRIGREDKLLSSYYRVMQCRKYFGKRGYYKALWIFVCNEHRNMVYATFRGILMNKVKNICEKLTSW</sequence>
<organism evidence="2 3">
    <name type="scientific">Bacteroides uniformis str. 3978 T3 ii</name>
    <dbReference type="NCBI Taxonomy" id="1339349"/>
    <lineage>
        <taxon>Bacteria</taxon>
        <taxon>Pseudomonadati</taxon>
        <taxon>Bacteroidota</taxon>
        <taxon>Bacteroidia</taxon>
        <taxon>Bacteroidales</taxon>
        <taxon>Bacteroidaceae</taxon>
        <taxon>Bacteroides</taxon>
    </lineage>
</organism>
<protein>
    <submittedName>
        <fullName evidence="2">Glycosyl transferase 2 family protein</fullName>
    </submittedName>
</protein>
<proteinExistence type="predicted"/>
<dbReference type="PATRIC" id="fig|1339349.3.peg.3739"/>
<comment type="caution">
    <text evidence="2">The sequence shown here is derived from an EMBL/GenBank/DDBJ whole genome shotgun (WGS) entry which is preliminary data.</text>
</comment>
<feature type="domain" description="Glycosyltransferase 2-like" evidence="1">
    <location>
        <begin position="18"/>
        <end position="158"/>
    </location>
</feature>
<dbReference type="GO" id="GO:0016758">
    <property type="term" value="F:hexosyltransferase activity"/>
    <property type="evidence" value="ECO:0007669"/>
    <property type="project" value="UniProtKB-ARBA"/>
</dbReference>
<accession>A0A078RW62</accession>
<dbReference type="RefSeq" id="WP_051642933.1">
    <property type="nucleotide sequence ID" value="NZ_JNHN01000179.1"/>
</dbReference>
<dbReference type="InterPro" id="IPR029044">
    <property type="entry name" value="Nucleotide-diphossugar_trans"/>
</dbReference>